<evidence type="ECO:0000313" key="2">
    <source>
        <dbReference type="Proteomes" id="UP001158066"/>
    </source>
</evidence>
<evidence type="ECO:0000313" key="1">
    <source>
        <dbReference type="EMBL" id="SMP72468.1"/>
    </source>
</evidence>
<name>A0AA46AKM4_9CLOT</name>
<accession>A0AA46AKM4</accession>
<reference evidence="1" key="1">
    <citation type="submission" date="2017-05" db="EMBL/GenBank/DDBJ databases">
        <authorList>
            <person name="Varghese N."/>
            <person name="Submissions S."/>
        </authorList>
    </citation>
    <scope>NUCLEOTIDE SEQUENCE</scope>
    <source>
        <strain evidence="1">Su22</strain>
    </source>
</reference>
<proteinExistence type="predicted"/>
<gene>
    <name evidence="1" type="ORF">SAMN06296020_1296</name>
</gene>
<dbReference type="EMBL" id="FXUF01000029">
    <property type="protein sequence ID" value="SMP72468.1"/>
    <property type="molecule type" value="Genomic_DNA"/>
</dbReference>
<keyword evidence="2" id="KW-1185">Reference proteome</keyword>
<dbReference type="RefSeq" id="WP_283410931.1">
    <property type="nucleotide sequence ID" value="NZ_FXUF01000029.1"/>
</dbReference>
<comment type="caution">
    <text evidence="1">The sequence shown here is derived from an EMBL/GenBank/DDBJ whole genome shotgun (WGS) entry which is preliminary data.</text>
</comment>
<organism evidence="1 2">
    <name type="scientific">Anoxynatronum buryatiense</name>
    <dbReference type="NCBI Taxonomy" id="489973"/>
    <lineage>
        <taxon>Bacteria</taxon>
        <taxon>Bacillati</taxon>
        <taxon>Bacillota</taxon>
        <taxon>Clostridia</taxon>
        <taxon>Eubacteriales</taxon>
        <taxon>Clostridiaceae</taxon>
        <taxon>Anoxynatronum</taxon>
    </lineage>
</organism>
<protein>
    <submittedName>
        <fullName evidence="1">Uncharacterized protein</fullName>
    </submittedName>
</protein>
<dbReference type="AlphaFoldDB" id="A0AA46AKM4"/>
<dbReference type="Proteomes" id="UP001158066">
    <property type="component" value="Unassembled WGS sequence"/>
</dbReference>
<sequence>MPKHILSESEKDLLKVVKNENDYAQNTPSLEQTKKTIDTRIAESEELLRSIGHGDDLKRIEIESEPQTHDAHIVRSFDDLLKDANERNPEEVAFEDIFSNEELEANRKYIRQLNAEFNTVHDFDTVDVIIPVVAGILSGAIDCFFGGFVKTASGKSVPGTLSDYVGKLFDNALPAEKISELEKLAKVTYDAQDNRNTTIYVDTLSSYFHRFLQLGHDPILGFVFGVADMLRGTMTTIDYNGKFVVQFMENYSDRKASSLFEAIAKVFLHMLSDVNTPASLPVPFMALFNKLQIGSIGEEKLNIAELVKSMYGQGYDFRHFCAMSIPVMIIEVVVRVSYFVKRLAEGHSFSEAISVGLNHEKKPKLGTMLFIAHSASTAINTGKVIFTENPLDINYPQWIAFTRYSVKQLKWVLYNKPALRDKYVMDAINNEWSELSVSIDNLWDEYSNGTVVVCD</sequence>